<dbReference type="AlphaFoldDB" id="A0A223SA85"/>
<gene>
    <name evidence="1" type="ORF">CDO52_21570</name>
</gene>
<name>A0A223SA85_9ACTN</name>
<accession>A0A223SA85</accession>
<evidence type="ECO:0000313" key="2">
    <source>
        <dbReference type="Proteomes" id="UP000215005"/>
    </source>
</evidence>
<dbReference type="EMBL" id="CP022753">
    <property type="protein sequence ID" value="ASU85038.1"/>
    <property type="molecule type" value="Genomic_DNA"/>
</dbReference>
<keyword evidence="2" id="KW-1185">Reference proteome</keyword>
<dbReference type="KEGG" id="ngv:CDO52_21570"/>
<dbReference type="Proteomes" id="UP000215005">
    <property type="component" value="Chromosome"/>
</dbReference>
<reference evidence="1 2" key="1">
    <citation type="submission" date="2017-08" db="EMBL/GenBank/DDBJ databases">
        <title>The complete genome sequence of Nocardiopsis gilva YIM 90087.</title>
        <authorList>
            <person name="Yin M."/>
            <person name="Tang S."/>
        </authorList>
    </citation>
    <scope>NUCLEOTIDE SEQUENCE [LARGE SCALE GENOMIC DNA]</scope>
    <source>
        <strain evidence="1 2">YIM 90087</strain>
    </source>
</reference>
<proteinExistence type="predicted"/>
<organism evidence="1 2">
    <name type="scientific">Nocardiopsis gilva YIM 90087</name>
    <dbReference type="NCBI Taxonomy" id="1235441"/>
    <lineage>
        <taxon>Bacteria</taxon>
        <taxon>Bacillati</taxon>
        <taxon>Actinomycetota</taxon>
        <taxon>Actinomycetes</taxon>
        <taxon>Streptosporangiales</taxon>
        <taxon>Nocardiopsidaceae</taxon>
        <taxon>Nocardiopsis</taxon>
    </lineage>
</organism>
<evidence type="ECO:0000313" key="1">
    <source>
        <dbReference type="EMBL" id="ASU85038.1"/>
    </source>
</evidence>
<sequence length="106" mass="11917">MDEPDITAERDDDGNVEYKVHFSGSPDEAEEVCRQVKGWLPHLEGTSTEEQQRFGIDADVAAKAGEETRECTGIDQESGTQTEGLVLYSDDETADVYLRTYEINRR</sequence>
<protein>
    <submittedName>
        <fullName evidence="1">Uncharacterized protein</fullName>
    </submittedName>
</protein>